<name>T1KGR7_TETUR</name>
<dbReference type="Proteomes" id="UP000015104">
    <property type="component" value="Unassembled WGS sequence"/>
</dbReference>
<protein>
    <submittedName>
        <fullName evidence="1">Uncharacterized protein</fullName>
    </submittedName>
</protein>
<dbReference type="EMBL" id="CAEY01000070">
    <property type="status" value="NOT_ANNOTATED_CDS"/>
    <property type="molecule type" value="Genomic_DNA"/>
</dbReference>
<proteinExistence type="predicted"/>
<sequence length="29" mass="3511">MDFFQSPFLINLKASSVKGWHRSVWMRNQ</sequence>
<evidence type="ECO:0000313" key="2">
    <source>
        <dbReference type="Proteomes" id="UP000015104"/>
    </source>
</evidence>
<keyword evidence="2" id="KW-1185">Reference proteome</keyword>
<evidence type="ECO:0000313" key="1">
    <source>
        <dbReference type="EnsemblMetazoa" id="tetur11g01760.1"/>
    </source>
</evidence>
<dbReference type="HOGENOM" id="CLU_3411010_0_0_1"/>
<dbReference type="AlphaFoldDB" id="T1KGR7"/>
<accession>T1KGR7</accession>
<reference evidence="1" key="2">
    <citation type="submission" date="2015-06" db="UniProtKB">
        <authorList>
            <consortium name="EnsemblMetazoa"/>
        </authorList>
    </citation>
    <scope>IDENTIFICATION</scope>
</reference>
<reference evidence="2" key="1">
    <citation type="submission" date="2011-08" db="EMBL/GenBank/DDBJ databases">
        <authorList>
            <person name="Rombauts S."/>
        </authorList>
    </citation>
    <scope>NUCLEOTIDE SEQUENCE</scope>
    <source>
        <strain evidence="2">London</strain>
    </source>
</reference>
<dbReference type="EnsemblMetazoa" id="tetur11g01760.1">
    <property type="protein sequence ID" value="tetur11g01760.1"/>
    <property type="gene ID" value="tetur11g01760"/>
</dbReference>
<organism evidence="1 2">
    <name type="scientific">Tetranychus urticae</name>
    <name type="common">Two-spotted spider mite</name>
    <dbReference type="NCBI Taxonomy" id="32264"/>
    <lineage>
        <taxon>Eukaryota</taxon>
        <taxon>Metazoa</taxon>
        <taxon>Ecdysozoa</taxon>
        <taxon>Arthropoda</taxon>
        <taxon>Chelicerata</taxon>
        <taxon>Arachnida</taxon>
        <taxon>Acari</taxon>
        <taxon>Acariformes</taxon>
        <taxon>Trombidiformes</taxon>
        <taxon>Prostigmata</taxon>
        <taxon>Eleutherengona</taxon>
        <taxon>Raphignathae</taxon>
        <taxon>Tetranychoidea</taxon>
        <taxon>Tetranychidae</taxon>
        <taxon>Tetranychus</taxon>
    </lineage>
</organism>